<proteinExistence type="predicted"/>
<dbReference type="CDD" id="cd04179">
    <property type="entry name" value="DPM_DPG-synthase_like"/>
    <property type="match status" value="1"/>
</dbReference>
<reference evidence="2 3" key="1">
    <citation type="submission" date="2017-09" db="EMBL/GenBank/DDBJ databases">
        <title>Depth-based differentiation of microbial function through sediment-hosted aquifers and enrichment of novel symbionts in the deep terrestrial subsurface.</title>
        <authorList>
            <person name="Probst A.J."/>
            <person name="Ladd B."/>
            <person name="Jarett J.K."/>
            <person name="Geller-Mcgrath D.E."/>
            <person name="Sieber C.M."/>
            <person name="Emerson J.B."/>
            <person name="Anantharaman K."/>
            <person name="Thomas B.C."/>
            <person name="Malmstrom R."/>
            <person name="Stieglmeier M."/>
            <person name="Klingl A."/>
            <person name="Woyke T."/>
            <person name="Ryan C.M."/>
            <person name="Banfield J.F."/>
        </authorList>
    </citation>
    <scope>NUCLEOTIDE SEQUENCE [LARGE SCALE GENOMIC DNA]</scope>
    <source>
        <strain evidence="2">CG22_combo_CG10-13_8_21_14_all_36_13</strain>
    </source>
</reference>
<dbReference type="EMBL" id="PCTT01000044">
    <property type="protein sequence ID" value="PIP86883.1"/>
    <property type="molecule type" value="Genomic_DNA"/>
</dbReference>
<dbReference type="InterPro" id="IPR001173">
    <property type="entry name" value="Glyco_trans_2-like"/>
</dbReference>
<protein>
    <submittedName>
        <fullName evidence="2">Glycosyl transferase</fullName>
    </submittedName>
</protein>
<dbReference type="Gene3D" id="3.90.550.10">
    <property type="entry name" value="Spore Coat Polysaccharide Biosynthesis Protein SpsA, Chain A"/>
    <property type="match status" value="1"/>
</dbReference>
<dbReference type="PANTHER" id="PTHR48090:SF7">
    <property type="entry name" value="RFBJ PROTEIN"/>
    <property type="match status" value="1"/>
</dbReference>
<evidence type="ECO:0000259" key="1">
    <source>
        <dbReference type="Pfam" id="PF00535"/>
    </source>
</evidence>
<comment type="caution">
    <text evidence="2">The sequence shown here is derived from an EMBL/GenBank/DDBJ whole genome shotgun (WGS) entry which is preliminary data.</text>
</comment>
<dbReference type="InterPro" id="IPR029044">
    <property type="entry name" value="Nucleotide-diphossugar_trans"/>
</dbReference>
<dbReference type="PANTHER" id="PTHR48090">
    <property type="entry name" value="UNDECAPRENYL-PHOSPHATE 4-DEOXY-4-FORMAMIDO-L-ARABINOSE TRANSFERASE-RELATED"/>
    <property type="match status" value="1"/>
</dbReference>
<feature type="domain" description="Glycosyltransferase 2-like" evidence="1">
    <location>
        <begin position="9"/>
        <end position="171"/>
    </location>
</feature>
<organism evidence="2 3">
    <name type="scientific">Candidatus Campbellbacteria bacterium CG22_combo_CG10-13_8_21_14_all_36_13</name>
    <dbReference type="NCBI Taxonomy" id="1974529"/>
    <lineage>
        <taxon>Bacteria</taxon>
        <taxon>Candidatus Campbelliibacteriota</taxon>
    </lineage>
</organism>
<evidence type="ECO:0000313" key="2">
    <source>
        <dbReference type="EMBL" id="PIP86883.1"/>
    </source>
</evidence>
<dbReference type="Proteomes" id="UP000231143">
    <property type="component" value="Unassembled WGS sequence"/>
</dbReference>
<name>A0A2H0DXH9_9BACT</name>
<dbReference type="Pfam" id="PF00535">
    <property type="entry name" value="Glycos_transf_2"/>
    <property type="match status" value="1"/>
</dbReference>
<evidence type="ECO:0000313" key="3">
    <source>
        <dbReference type="Proteomes" id="UP000231143"/>
    </source>
</evidence>
<dbReference type="InterPro" id="IPR050256">
    <property type="entry name" value="Glycosyltransferase_2"/>
</dbReference>
<sequence>MDSKFKTLSIVIPVYNEKKLLPLVLEQLENLTLPLEKEIVIVDDYSTDGTREYIESLDSNKYKIILKDKNQGKGSALRTGFGHVTGDLVIIQDADLEYDLNDYESLLEPILLGDADVVYGSRFLDMNRFDSHYPLHIINNKMITFVSNIFTGLRLTDMETCYKVIRRDVLDSFVHKLGADRFGIEPEITHHVSKGDWKIIEIPVSYKARTFEEGKKIKMRDGFAALWHIIGFHINSK</sequence>
<dbReference type="GO" id="GO:0016740">
    <property type="term" value="F:transferase activity"/>
    <property type="evidence" value="ECO:0007669"/>
    <property type="project" value="UniProtKB-KW"/>
</dbReference>
<dbReference type="AlphaFoldDB" id="A0A2H0DXH9"/>
<keyword evidence="2" id="KW-0808">Transferase</keyword>
<gene>
    <name evidence="2" type="ORF">COW81_03410</name>
</gene>
<dbReference type="SUPFAM" id="SSF53448">
    <property type="entry name" value="Nucleotide-diphospho-sugar transferases"/>
    <property type="match status" value="1"/>
</dbReference>
<accession>A0A2H0DXH9</accession>